<dbReference type="Gene3D" id="3.40.50.300">
    <property type="entry name" value="P-loop containing nucleotide triphosphate hydrolases"/>
    <property type="match status" value="2"/>
</dbReference>
<dbReference type="InterPro" id="IPR017871">
    <property type="entry name" value="ABC_transporter-like_CS"/>
</dbReference>
<feature type="transmembrane region" description="Helical" evidence="11">
    <location>
        <begin position="371"/>
        <end position="394"/>
    </location>
</feature>
<keyword evidence="9 11" id="KW-0472">Membrane</keyword>
<dbReference type="PROSITE" id="PS50893">
    <property type="entry name" value="ABC_TRANSPORTER_2"/>
    <property type="match status" value="2"/>
</dbReference>
<feature type="transmembrane region" description="Helical" evidence="11">
    <location>
        <begin position="962"/>
        <end position="981"/>
    </location>
</feature>
<sequence>MVQSSSSTQPLLASTEGSFSGSSRGNTNGMSSNETNNADYGSTGSTALAPAQHVKKISPPSPEGSASMYSKITMSWMTSLFKIGAQRPLQEEDVFEMLPHYTTEILGSGLRTCWEEELRKARSTGREPSLLRASAVYILPEYGLAQLALFVADNISRLVPFIVLWIIVFLEDTQGNQKSPPPAWYGYGLGIALLATCMLQTILSQIWVRDADRSGILLRTALVDMIFRKSTTMSSKARVEYPDGTIFNLMSTDASRVENCFESLPLLLFVPLGVLITVIMLTYLMGLSALLGTILLIISNPLQAWVMAALNPLREKAIKLTDIRIRVVTEILQGIKVIKYFTFEPSFLKELSDIRVKELECLSWLMQVRGFIYSTSSSLPVFASALSFVLYAALGNKLEAKIVFPALTLFTGLRVPLLVLPYSYGLATDAWISIKRIEKFLLTSDMQPLPPVDPTHEYAVSILNASFYWDQIFTTGISTSESSNGSPSEGITEDRQPLLSVQNESQEHGQDQEQGRTSQGEAKPLLQDINLKIPRGSLVAIVGRVGSGKSSLLQAIVGNMNKCQGQGQVIRGATVSYASQAPWIQNATIRNNILFDTPFENERYWRVIEACLLEKDLSNMPFGDQTEIGERGVNLSGGQKARLSLARSVYYNADVVIMDDPLSAVDAHVGKRLWEDCVLQELHTKTRIIATHQLHILPDVDYVICMKQGRIAEQGLYQDLMANKQGELYTLMKHHGGHHNHDQSEEKDMEGLTRQPRLDRKRRSSAGETQTAAADSDDEITVLSEPGSETEEPIVTQSLMTEEERELGAVSNQVYLSYFRLGGISSWTMVLLLMSLQQAAGVGMSVWLSYWSEDTLHLSMWTYINIYLGAGVVQLLIVMVGSIILVAAVIKASKILHDKAFIRVLHVPLSFFDTTPLGRILNRFSKDISTIDSSLMGVINSYLIALTGIISVLILSAVFLPWMLPGMIVLLIIYYMAAVYYQKTSRELKRVESILRSHMFAYFSETLSGMGTLKAYHHHGIEKAITRNQHNVDRYNKASYHWALGGRWIGFRTFTAGHMLNFLAVALIVWTRASIAPAIAGMILSYLARLSSEMNWAIHCFANVEGNMNSVERLLYYSETLEQEPPAEIPDRKPASSWPSQGHISFRDVSMRYREGLPFALEKVSFDIQPGHMVGVVGRTGAGKSTLIQVLFRLVEWESGSVIIDGIETQTIGTADLRSRISIIPQDPVLFQGTIRYNLDPLSRHTEQELWRVLETSDMKAYVQQQEAGLDSMIAVNGENLSVGQRQLICLSRALLAKSKIVVLDEATASVDLATDSLIQKALRVGFADSTVITIAHRLNTVVDYHRILVMDHGHVAEYDTPLKLLSDPDSAFSKMVDETGVANAALLRTLAGC</sequence>
<dbReference type="CDD" id="cd03244">
    <property type="entry name" value="ABCC_MRP_domain2"/>
    <property type="match status" value="1"/>
</dbReference>
<feature type="compositionally biased region" description="Basic and acidic residues" evidence="10">
    <location>
        <begin position="505"/>
        <end position="514"/>
    </location>
</feature>
<evidence type="ECO:0000313" key="15">
    <source>
        <dbReference type="Proteomes" id="UP000193648"/>
    </source>
</evidence>
<dbReference type="CDD" id="cd03250">
    <property type="entry name" value="ABCC_MRP_domain1"/>
    <property type="match status" value="1"/>
</dbReference>
<evidence type="ECO:0000313" key="14">
    <source>
        <dbReference type="EMBL" id="ORZ28491.1"/>
    </source>
</evidence>
<comment type="subcellular location">
    <subcellularLocation>
        <location evidence="1">Endomembrane system</location>
        <topology evidence="1">Multi-pass membrane protein</topology>
    </subcellularLocation>
</comment>
<dbReference type="PROSITE" id="PS50929">
    <property type="entry name" value="ABC_TM1F"/>
    <property type="match status" value="2"/>
</dbReference>
<feature type="domain" description="ABC transporter" evidence="12">
    <location>
        <begin position="509"/>
        <end position="733"/>
    </location>
</feature>
<name>A0A1Y2H3C3_9FUNG</name>
<evidence type="ECO:0000256" key="1">
    <source>
        <dbReference type="ARBA" id="ARBA00004127"/>
    </source>
</evidence>
<evidence type="ECO:0000256" key="10">
    <source>
        <dbReference type="SAM" id="MobiDB-lite"/>
    </source>
</evidence>
<dbReference type="SUPFAM" id="SSF52540">
    <property type="entry name" value="P-loop containing nucleoside triphosphate hydrolases"/>
    <property type="match status" value="2"/>
</dbReference>
<dbReference type="CDD" id="cd18606">
    <property type="entry name" value="ABC_6TM_YOR1_D2_like"/>
    <property type="match status" value="1"/>
</dbReference>
<dbReference type="RefSeq" id="XP_021886176.1">
    <property type="nucleotide sequence ID" value="XM_022029638.1"/>
</dbReference>
<feature type="compositionally biased region" description="Basic and acidic residues" evidence="10">
    <location>
        <begin position="739"/>
        <end position="751"/>
    </location>
</feature>
<keyword evidence="4 11" id="KW-0812">Transmembrane</keyword>
<feature type="transmembrane region" description="Helical" evidence="11">
    <location>
        <begin position="1062"/>
        <end position="1088"/>
    </location>
</feature>
<dbReference type="GO" id="GO:0016887">
    <property type="term" value="F:ATP hydrolysis activity"/>
    <property type="evidence" value="ECO:0007669"/>
    <property type="project" value="InterPro"/>
</dbReference>
<feature type="domain" description="ABC transporter" evidence="12">
    <location>
        <begin position="1144"/>
        <end position="1378"/>
    </location>
</feature>
<dbReference type="Proteomes" id="UP000193648">
    <property type="component" value="Unassembled WGS sequence"/>
</dbReference>
<dbReference type="InterPro" id="IPR036640">
    <property type="entry name" value="ABC1_TM_sf"/>
</dbReference>
<evidence type="ECO:0000256" key="2">
    <source>
        <dbReference type="ARBA" id="ARBA00009726"/>
    </source>
</evidence>
<dbReference type="Pfam" id="PF00005">
    <property type="entry name" value="ABC_tran"/>
    <property type="match status" value="2"/>
</dbReference>
<feature type="domain" description="ABC transmembrane type-1" evidence="13">
    <location>
        <begin position="830"/>
        <end position="1106"/>
    </location>
</feature>
<feature type="transmembrane region" description="Helical" evidence="11">
    <location>
        <begin position="864"/>
        <end position="890"/>
    </location>
</feature>
<keyword evidence="7" id="KW-0067">ATP-binding</keyword>
<dbReference type="FunFam" id="3.40.50.300:FF:000074">
    <property type="entry name" value="Multidrug resistance-associated protein 5 isoform 1"/>
    <property type="match status" value="1"/>
</dbReference>
<dbReference type="EMBL" id="MCFF01000002">
    <property type="protein sequence ID" value="ORZ28491.1"/>
    <property type="molecule type" value="Genomic_DNA"/>
</dbReference>
<keyword evidence="14" id="KW-0378">Hydrolase</keyword>
<dbReference type="CDD" id="cd18597">
    <property type="entry name" value="ABC_6TM_YOR1_D1_like"/>
    <property type="match status" value="1"/>
</dbReference>
<keyword evidence="5" id="KW-0677">Repeat</keyword>
<dbReference type="InterPro" id="IPR027417">
    <property type="entry name" value="P-loop_NTPase"/>
</dbReference>
<evidence type="ECO:0000256" key="11">
    <source>
        <dbReference type="SAM" id="Phobius"/>
    </source>
</evidence>
<feature type="transmembrane region" description="Helical" evidence="11">
    <location>
        <begin position="406"/>
        <end position="427"/>
    </location>
</feature>
<dbReference type="PROSITE" id="PS00211">
    <property type="entry name" value="ABC_TRANSPORTER_1"/>
    <property type="match status" value="2"/>
</dbReference>
<feature type="transmembrane region" description="Helical" evidence="11">
    <location>
        <begin position="264"/>
        <end position="284"/>
    </location>
</feature>
<evidence type="ECO:0000256" key="6">
    <source>
        <dbReference type="ARBA" id="ARBA00022741"/>
    </source>
</evidence>
<keyword evidence="8 11" id="KW-1133">Transmembrane helix</keyword>
<feature type="transmembrane region" description="Helical" evidence="11">
    <location>
        <begin position="830"/>
        <end position="852"/>
    </location>
</feature>
<protein>
    <submittedName>
        <fullName evidence="14">p-loop containing nucleoside triphosphate hydrolase protein</fullName>
    </submittedName>
</protein>
<dbReference type="SMART" id="SM00382">
    <property type="entry name" value="AAA"/>
    <property type="match status" value="2"/>
</dbReference>
<feature type="transmembrane region" description="Helical" evidence="11">
    <location>
        <begin position="935"/>
        <end position="956"/>
    </location>
</feature>
<evidence type="ECO:0000256" key="5">
    <source>
        <dbReference type="ARBA" id="ARBA00022737"/>
    </source>
</evidence>
<dbReference type="InParanoid" id="A0A1Y2H3C3"/>
<dbReference type="FunFam" id="3.40.50.300:FF:000997">
    <property type="entry name" value="Multidrug resistance-associated protein 1"/>
    <property type="match status" value="1"/>
</dbReference>
<feature type="region of interest" description="Disordered" evidence="10">
    <location>
        <begin position="1"/>
        <end position="45"/>
    </location>
</feature>
<feature type="transmembrane region" description="Helical" evidence="11">
    <location>
        <begin position="182"/>
        <end position="203"/>
    </location>
</feature>
<dbReference type="SUPFAM" id="SSF90123">
    <property type="entry name" value="ABC transporter transmembrane region"/>
    <property type="match status" value="2"/>
</dbReference>
<reference evidence="14 15" key="1">
    <citation type="submission" date="2016-07" db="EMBL/GenBank/DDBJ databases">
        <title>Pervasive Adenine N6-methylation of Active Genes in Fungi.</title>
        <authorList>
            <consortium name="DOE Joint Genome Institute"/>
            <person name="Mondo S.J."/>
            <person name="Dannebaum R.O."/>
            <person name="Kuo R.C."/>
            <person name="Labutti K."/>
            <person name="Haridas S."/>
            <person name="Kuo A."/>
            <person name="Salamov A."/>
            <person name="Ahrendt S.R."/>
            <person name="Lipzen A."/>
            <person name="Sullivan W."/>
            <person name="Andreopoulos W.B."/>
            <person name="Clum A."/>
            <person name="Lindquist E."/>
            <person name="Daum C."/>
            <person name="Ramamoorthy G.K."/>
            <person name="Gryganskyi A."/>
            <person name="Culley D."/>
            <person name="Magnuson J.K."/>
            <person name="James T.Y."/>
            <person name="O'Malley M.A."/>
            <person name="Stajich J.E."/>
            <person name="Spatafora J.W."/>
            <person name="Visel A."/>
            <person name="Grigoriev I.V."/>
        </authorList>
    </citation>
    <scope>NUCLEOTIDE SEQUENCE [LARGE SCALE GENOMIC DNA]</scope>
    <source>
        <strain evidence="14 15">NRRL 3116</strain>
    </source>
</reference>
<dbReference type="Gene3D" id="1.20.1560.10">
    <property type="entry name" value="ABC transporter type 1, transmembrane domain"/>
    <property type="match status" value="2"/>
</dbReference>
<keyword evidence="6" id="KW-0547">Nucleotide-binding</keyword>
<dbReference type="OrthoDB" id="6500128at2759"/>
<evidence type="ECO:0000256" key="7">
    <source>
        <dbReference type="ARBA" id="ARBA00022840"/>
    </source>
</evidence>
<dbReference type="FunFam" id="1.20.1560.10:FF:000010">
    <property type="entry name" value="Multidrug resistance-associated ABC transporter"/>
    <property type="match status" value="1"/>
</dbReference>
<dbReference type="STRING" id="64571.A0A1Y2H3C3"/>
<dbReference type="InterPro" id="IPR003593">
    <property type="entry name" value="AAA+_ATPase"/>
</dbReference>
<organism evidence="14 15">
    <name type="scientific">Lobosporangium transversale</name>
    <dbReference type="NCBI Taxonomy" id="64571"/>
    <lineage>
        <taxon>Eukaryota</taxon>
        <taxon>Fungi</taxon>
        <taxon>Fungi incertae sedis</taxon>
        <taxon>Mucoromycota</taxon>
        <taxon>Mortierellomycotina</taxon>
        <taxon>Mortierellomycetes</taxon>
        <taxon>Mortierellales</taxon>
        <taxon>Mortierellaceae</taxon>
        <taxon>Lobosporangium</taxon>
    </lineage>
</organism>
<comment type="caution">
    <text evidence="14">The sequence shown here is derived from an EMBL/GenBank/DDBJ whole genome shotgun (WGS) entry which is preliminary data.</text>
</comment>
<dbReference type="Pfam" id="PF00664">
    <property type="entry name" value="ABC_membrane"/>
    <property type="match status" value="2"/>
</dbReference>
<dbReference type="GO" id="GO:0140359">
    <property type="term" value="F:ABC-type transporter activity"/>
    <property type="evidence" value="ECO:0007669"/>
    <property type="project" value="InterPro"/>
</dbReference>
<dbReference type="GO" id="GO:0012505">
    <property type="term" value="C:endomembrane system"/>
    <property type="evidence" value="ECO:0007669"/>
    <property type="project" value="UniProtKB-SubCell"/>
</dbReference>
<dbReference type="GeneID" id="33571481"/>
<evidence type="ECO:0000256" key="8">
    <source>
        <dbReference type="ARBA" id="ARBA00022989"/>
    </source>
</evidence>
<evidence type="ECO:0000256" key="4">
    <source>
        <dbReference type="ARBA" id="ARBA00022692"/>
    </source>
</evidence>
<dbReference type="InterPro" id="IPR003439">
    <property type="entry name" value="ABC_transporter-like_ATP-bd"/>
</dbReference>
<dbReference type="InterPro" id="IPR050173">
    <property type="entry name" value="ABC_transporter_C-like"/>
</dbReference>
<accession>A0A1Y2H3C3</accession>
<gene>
    <name evidence="14" type="ORF">BCR41DRAFT_418559</name>
</gene>
<comment type="similarity">
    <text evidence="2">Belongs to the ABC transporter superfamily. ABCC family. Conjugate transporter (TC 3.A.1.208) subfamily.</text>
</comment>
<evidence type="ECO:0000256" key="3">
    <source>
        <dbReference type="ARBA" id="ARBA00022448"/>
    </source>
</evidence>
<proteinExistence type="inferred from homology"/>
<evidence type="ECO:0000259" key="12">
    <source>
        <dbReference type="PROSITE" id="PS50893"/>
    </source>
</evidence>
<dbReference type="GO" id="GO:0016020">
    <property type="term" value="C:membrane"/>
    <property type="evidence" value="ECO:0007669"/>
    <property type="project" value="InterPro"/>
</dbReference>
<dbReference type="InterPro" id="IPR011527">
    <property type="entry name" value="ABC1_TM_dom"/>
</dbReference>
<feature type="transmembrane region" description="Helical" evidence="11">
    <location>
        <begin position="147"/>
        <end position="170"/>
    </location>
</feature>
<feature type="region of interest" description="Disordered" evidence="10">
    <location>
        <begin position="502"/>
        <end position="521"/>
    </location>
</feature>
<dbReference type="PANTHER" id="PTHR24223">
    <property type="entry name" value="ATP-BINDING CASSETTE SUB-FAMILY C"/>
    <property type="match status" value="1"/>
</dbReference>
<feature type="transmembrane region" description="Helical" evidence="11">
    <location>
        <begin position="290"/>
        <end position="310"/>
    </location>
</feature>
<feature type="region of interest" description="Disordered" evidence="10">
    <location>
        <begin position="734"/>
        <end position="795"/>
    </location>
</feature>
<evidence type="ECO:0000259" key="13">
    <source>
        <dbReference type="PROSITE" id="PS50929"/>
    </source>
</evidence>
<dbReference type="PANTHER" id="PTHR24223:SF456">
    <property type="entry name" value="MULTIDRUG RESISTANCE-ASSOCIATED PROTEIN LETHAL(2)03659"/>
    <property type="match status" value="1"/>
</dbReference>
<keyword evidence="15" id="KW-1185">Reference proteome</keyword>
<keyword evidence="3" id="KW-0813">Transport</keyword>
<feature type="domain" description="ABC transmembrane type-1" evidence="13">
    <location>
        <begin position="158"/>
        <end position="429"/>
    </location>
</feature>
<dbReference type="GO" id="GO:0005524">
    <property type="term" value="F:ATP binding"/>
    <property type="evidence" value="ECO:0007669"/>
    <property type="project" value="UniProtKB-KW"/>
</dbReference>
<evidence type="ECO:0000256" key="9">
    <source>
        <dbReference type="ARBA" id="ARBA00023136"/>
    </source>
</evidence>